<feature type="region of interest" description="Disordered" evidence="1">
    <location>
        <begin position="364"/>
        <end position="424"/>
    </location>
</feature>
<feature type="compositionally biased region" description="Low complexity" evidence="1">
    <location>
        <begin position="403"/>
        <end position="424"/>
    </location>
</feature>
<evidence type="ECO:0000256" key="1">
    <source>
        <dbReference type="SAM" id="MobiDB-lite"/>
    </source>
</evidence>
<sequence>MARPTLTKAHRGLLGLVAAGACIISGIGFAGSYNAVRELAEKKGFGAFSYAFPIGVDAGIVVLLALDLVLTWLRIPFPMLRQTAWLLTVATIAFNAAASWGDPLGMGMHAVIPVLFVVVVEASRHAVGRIAAITADRHMESVRVMRWILSPVPTFRLWRRMKLWELRSYDEVIRLEQNRLVYRAQLRFRYGRGWRRSAPIQALLPLKLAKFGVPLDPSLLDRLDDEGRELEAKEVATTAQAELEAGEPELQEIQVAAAIAPAQAAAVPQPQHAQQAVPPQHPQYPQHPQSRPEPGQPQAQVQPQQLPQPQIQPQVQVQPQPQAQVQQPQAPQPQPQATAPAPATVTPVPVEVAGPVLAKLAAVRRRAENEPADEPEETPQQRGEELDVWAARQVRPAGHRPDAAPAAPAAPVAPAQASPVPATPAPADVVPVAPAVRTPAKSSPWFNAGAPAPEESAGAPAEEPAAADQPVPVPASAHLDLDVAYEGLLSYIDNNGHQPDAQRLAEWLTTEHGVTGKGPDGSVHPKEVADLYPKLNERYQAAGRD</sequence>
<dbReference type="PANTHER" id="PTHR23242">
    <property type="entry name" value="TRANSCRIPTION FACTOR HOXA13"/>
    <property type="match status" value="1"/>
</dbReference>
<dbReference type="OrthoDB" id="4333663at2"/>
<dbReference type="AlphaFoldDB" id="A0A0F2T6M5"/>
<feature type="compositionally biased region" description="Low complexity" evidence="1">
    <location>
        <begin position="448"/>
        <end position="474"/>
    </location>
</feature>
<keyword evidence="4" id="KW-1185">Reference proteome</keyword>
<keyword evidence="2" id="KW-1133">Transmembrane helix</keyword>
<dbReference type="EMBL" id="JZKH01000088">
    <property type="protein sequence ID" value="KJS58868.1"/>
    <property type="molecule type" value="Genomic_DNA"/>
</dbReference>
<dbReference type="PATRIC" id="fig|359131.3.peg.7654"/>
<dbReference type="InterPro" id="IPR021235">
    <property type="entry name" value="DUF2637"/>
</dbReference>
<feature type="region of interest" description="Disordered" evidence="1">
    <location>
        <begin position="264"/>
        <end position="346"/>
    </location>
</feature>
<comment type="caution">
    <text evidence="3">The sequence shown here is derived from an EMBL/GenBank/DDBJ whole genome shotgun (WGS) entry which is preliminary data.</text>
</comment>
<feature type="region of interest" description="Disordered" evidence="1">
    <location>
        <begin position="439"/>
        <end position="474"/>
    </location>
</feature>
<protein>
    <recommendedName>
        <fullName evidence="5">DUF2637 domain-containing protein</fullName>
    </recommendedName>
</protein>
<dbReference type="PANTHER" id="PTHR23242:SF9">
    <property type="entry name" value="TRANSCRIPTION FACTOR HOXA13"/>
    <property type="match status" value="1"/>
</dbReference>
<organism evidence="3 4">
    <name type="scientific">Streptomyces rubellomurinus (strain ATCC 31215)</name>
    <dbReference type="NCBI Taxonomy" id="359131"/>
    <lineage>
        <taxon>Bacteria</taxon>
        <taxon>Bacillati</taxon>
        <taxon>Actinomycetota</taxon>
        <taxon>Actinomycetes</taxon>
        <taxon>Kitasatosporales</taxon>
        <taxon>Streptomycetaceae</taxon>
        <taxon>Streptomyces</taxon>
    </lineage>
</organism>
<evidence type="ECO:0000313" key="3">
    <source>
        <dbReference type="EMBL" id="KJS58868.1"/>
    </source>
</evidence>
<keyword evidence="2" id="KW-0812">Transmembrane</keyword>
<keyword evidence="2" id="KW-0472">Membrane</keyword>
<name>A0A0F2T6M5_STRR3</name>
<evidence type="ECO:0000256" key="2">
    <source>
        <dbReference type="SAM" id="Phobius"/>
    </source>
</evidence>
<dbReference type="RefSeq" id="WP_045702967.1">
    <property type="nucleotide sequence ID" value="NZ_JZKH01000088.1"/>
</dbReference>
<dbReference type="PROSITE" id="PS51257">
    <property type="entry name" value="PROKAR_LIPOPROTEIN"/>
    <property type="match status" value="1"/>
</dbReference>
<proteinExistence type="predicted"/>
<reference evidence="3 4" key="1">
    <citation type="submission" date="2015-02" db="EMBL/GenBank/DDBJ databases">
        <authorList>
            <person name="Ju K.-S."/>
            <person name="Doroghazi J.R."/>
            <person name="Metcalf W."/>
        </authorList>
    </citation>
    <scope>NUCLEOTIDE SEQUENCE [LARGE SCALE GENOMIC DNA]</scope>
    <source>
        <strain evidence="3 4">ATCC 31215</strain>
    </source>
</reference>
<accession>A0A0F2T6M5</accession>
<dbReference type="Pfam" id="PF10935">
    <property type="entry name" value="DUF2637"/>
    <property type="match status" value="1"/>
</dbReference>
<feature type="transmembrane region" description="Helical" evidence="2">
    <location>
        <begin position="12"/>
        <end position="30"/>
    </location>
</feature>
<evidence type="ECO:0000313" key="4">
    <source>
        <dbReference type="Proteomes" id="UP000033699"/>
    </source>
</evidence>
<feature type="transmembrane region" description="Helical" evidence="2">
    <location>
        <begin position="84"/>
        <end position="101"/>
    </location>
</feature>
<dbReference type="Proteomes" id="UP000033699">
    <property type="component" value="Unassembled WGS sequence"/>
</dbReference>
<gene>
    <name evidence="3" type="ORF">VM95_30755</name>
</gene>
<evidence type="ECO:0008006" key="5">
    <source>
        <dbReference type="Google" id="ProtNLM"/>
    </source>
</evidence>
<feature type="transmembrane region" description="Helical" evidence="2">
    <location>
        <begin position="50"/>
        <end position="72"/>
    </location>
</feature>